<proteinExistence type="predicted"/>
<sequence>MLRAQQKTDETIDSDDEERESAKLVEEYCMKLARAERVKYKQMVKTVQAQDLNNLDEAVNNLMKQGINHDQVYAALKLGKEKNQWMSMNRDSPFYHKRSPKYKLWEQLREAVLHQRANS</sequence>
<dbReference type="Proteomes" id="UP000198211">
    <property type="component" value="Unassembled WGS sequence"/>
</dbReference>
<feature type="region of interest" description="Disordered" evidence="1">
    <location>
        <begin position="1"/>
        <end position="20"/>
    </location>
</feature>
<protein>
    <submittedName>
        <fullName evidence="2">RxLR effector protein</fullName>
    </submittedName>
</protein>
<accession>A0A225UJ09</accession>
<dbReference type="OrthoDB" id="128865at2759"/>
<gene>
    <name evidence="2" type="ORF">PHMEG_00039022</name>
</gene>
<dbReference type="EMBL" id="NBNE01018789">
    <property type="protein sequence ID" value="OWY92109.1"/>
    <property type="molecule type" value="Genomic_DNA"/>
</dbReference>
<reference evidence="3" key="1">
    <citation type="submission" date="2017-03" db="EMBL/GenBank/DDBJ databases">
        <title>Phytopthora megakarya and P. palmivora, two closely related causual agents of cacao black pod achieved similar genome size and gene model numbers by different mechanisms.</title>
        <authorList>
            <person name="Ali S."/>
            <person name="Shao J."/>
            <person name="Larry D.J."/>
            <person name="Kronmiller B."/>
            <person name="Shen D."/>
            <person name="Strem M.D."/>
            <person name="Melnick R.L."/>
            <person name="Guiltinan M.J."/>
            <person name="Tyler B.M."/>
            <person name="Meinhardt L.W."/>
            <person name="Bailey B.A."/>
        </authorList>
    </citation>
    <scope>NUCLEOTIDE SEQUENCE [LARGE SCALE GENOMIC DNA]</scope>
    <source>
        <strain evidence="3">zdho120</strain>
    </source>
</reference>
<evidence type="ECO:0000313" key="3">
    <source>
        <dbReference type="Proteomes" id="UP000198211"/>
    </source>
</evidence>
<evidence type="ECO:0000313" key="2">
    <source>
        <dbReference type="EMBL" id="OWY92109.1"/>
    </source>
</evidence>
<dbReference type="AlphaFoldDB" id="A0A225UJ09"/>
<evidence type="ECO:0000256" key="1">
    <source>
        <dbReference type="SAM" id="MobiDB-lite"/>
    </source>
</evidence>
<feature type="compositionally biased region" description="Basic and acidic residues" evidence="1">
    <location>
        <begin position="1"/>
        <end position="10"/>
    </location>
</feature>
<organism evidence="2 3">
    <name type="scientific">Phytophthora megakarya</name>
    <dbReference type="NCBI Taxonomy" id="4795"/>
    <lineage>
        <taxon>Eukaryota</taxon>
        <taxon>Sar</taxon>
        <taxon>Stramenopiles</taxon>
        <taxon>Oomycota</taxon>
        <taxon>Peronosporomycetes</taxon>
        <taxon>Peronosporales</taxon>
        <taxon>Peronosporaceae</taxon>
        <taxon>Phytophthora</taxon>
    </lineage>
</organism>
<keyword evidence="3" id="KW-1185">Reference proteome</keyword>
<comment type="caution">
    <text evidence="2">The sequence shown here is derived from an EMBL/GenBank/DDBJ whole genome shotgun (WGS) entry which is preliminary data.</text>
</comment>
<name>A0A225UJ09_9STRA</name>